<dbReference type="Proteomes" id="UP001271769">
    <property type="component" value="Unassembled WGS sequence"/>
</dbReference>
<dbReference type="InterPro" id="IPR022742">
    <property type="entry name" value="Hydrolase_4"/>
</dbReference>
<dbReference type="PANTHER" id="PTHR16138">
    <property type="entry name" value="MYCOPHENOLIC ACID ACYL-GLUCURONIDE ESTERASE, MITOCHONDRIAL"/>
    <property type="match status" value="1"/>
</dbReference>
<dbReference type="Pfam" id="PF12146">
    <property type="entry name" value="Hydrolase_4"/>
    <property type="match status" value="1"/>
</dbReference>
<dbReference type="EMBL" id="JAXCLX010000001">
    <property type="protein sequence ID" value="MDY0872099.1"/>
    <property type="molecule type" value="Genomic_DNA"/>
</dbReference>
<feature type="domain" description="Serine aminopeptidase S33" evidence="2">
    <location>
        <begin position="79"/>
        <end position="265"/>
    </location>
</feature>
<dbReference type="PANTHER" id="PTHR16138:SF7">
    <property type="entry name" value="PALMITOYL-PROTEIN THIOESTERASE ABHD10, MITOCHONDRIAL"/>
    <property type="match status" value="1"/>
</dbReference>
<dbReference type="InterPro" id="IPR052382">
    <property type="entry name" value="ABHD10_acyl-thioesterase"/>
</dbReference>
<evidence type="ECO:0000259" key="2">
    <source>
        <dbReference type="Pfam" id="PF12146"/>
    </source>
</evidence>
<keyword evidence="1 3" id="KW-0378">Hydrolase</keyword>
<organism evidence="3 4">
    <name type="scientific">Dongia rigui</name>
    <dbReference type="NCBI Taxonomy" id="940149"/>
    <lineage>
        <taxon>Bacteria</taxon>
        <taxon>Pseudomonadati</taxon>
        <taxon>Pseudomonadota</taxon>
        <taxon>Alphaproteobacteria</taxon>
        <taxon>Rhodospirillales</taxon>
        <taxon>Dongiaceae</taxon>
        <taxon>Dongia</taxon>
    </lineage>
</organism>
<accession>A0ABU5DXQ5</accession>
<sequence length="280" mass="30449">MSPPKAILTASHDRVMVPIHAEAQRLPLPAGGYLAYHRRNLAANDRTADGINTRAAPPGIIFLGGFASDMTGTKAMALDAYCAATGRAFVRFDYRGHGQSSGSFTDGTIGAWRDDALAVVDRLTEGPQILVGSSMGGWLMLLCALARPDRIHALVGLAAAPDFTEELMWQTLDGAMQQRLMAEGRIEEPSAYSDSPYVITRALIEDGRRHLLLGGAIHIDRPVRLLHGQADEDVPYSVSLRLADRLVSRDVVVSLIKDGDHRLSRNQDIERLMLAIEDVS</sequence>
<dbReference type="InterPro" id="IPR029058">
    <property type="entry name" value="AB_hydrolase_fold"/>
</dbReference>
<keyword evidence="4" id="KW-1185">Reference proteome</keyword>
<dbReference type="RefSeq" id="WP_320500517.1">
    <property type="nucleotide sequence ID" value="NZ_JAXCLX010000001.1"/>
</dbReference>
<dbReference type="SUPFAM" id="SSF53474">
    <property type="entry name" value="alpha/beta-Hydrolases"/>
    <property type="match status" value="1"/>
</dbReference>
<proteinExistence type="predicted"/>
<gene>
    <name evidence="3" type="ORF">SMD31_09200</name>
</gene>
<name>A0ABU5DXQ5_9PROT</name>
<evidence type="ECO:0000313" key="3">
    <source>
        <dbReference type="EMBL" id="MDY0872099.1"/>
    </source>
</evidence>
<evidence type="ECO:0000313" key="4">
    <source>
        <dbReference type="Proteomes" id="UP001271769"/>
    </source>
</evidence>
<dbReference type="Gene3D" id="3.40.50.1820">
    <property type="entry name" value="alpha/beta hydrolase"/>
    <property type="match status" value="1"/>
</dbReference>
<reference evidence="3 4" key="1">
    <citation type="journal article" date="2013" name="Antonie Van Leeuwenhoek">
        <title>Dongia rigui sp. nov., isolated from freshwater of a large wetland in Korea.</title>
        <authorList>
            <person name="Baik K.S."/>
            <person name="Hwang Y.M."/>
            <person name="Choi J.S."/>
            <person name="Kwon J."/>
            <person name="Seong C.N."/>
        </authorList>
    </citation>
    <scope>NUCLEOTIDE SEQUENCE [LARGE SCALE GENOMIC DNA]</scope>
    <source>
        <strain evidence="3 4">04SU4-P</strain>
    </source>
</reference>
<comment type="caution">
    <text evidence="3">The sequence shown here is derived from an EMBL/GenBank/DDBJ whole genome shotgun (WGS) entry which is preliminary data.</text>
</comment>
<dbReference type="GO" id="GO:0016787">
    <property type="term" value="F:hydrolase activity"/>
    <property type="evidence" value="ECO:0007669"/>
    <property type="project" value="UniProtKB-KW"/>
</dbReference>
<evidence type="ECO:0000256" key="1">
    <source>
        <dbReference type="ARBA" id="ARBA00022801"/>
    </source>
</evidence>
<protein>
    <submittedName>
        <fullName evidence="3">Alpha/beta hydrolase</fullName>
    </submittedName>
</protein>